<organism evidence="6 7">
    <name type="scientific">Actinoalloteichus hymeniacidonis</name>
    <dbReference type="NCBI Taxonomy" id="340345"/>
    <lineage>
        <taxon>Bacteria</taxon>
        <taxon>Bacillati</taxon>
        <taxon>Actinomycetota</taxon>
        <taxon>Actinomycetes</taxon>
        <taxon>Pseudonocardiales</taxon>
        <taxon>Pseudonocardiaceae</taxon>
        <taxon>Actinoalloteichus</taxon>
    </lineage>
</organism>
<evidence type="ECO:0000313" key="7">
    <source>
        <dbReference type="Proteomes" id="UP000095210"/>
    </source>
</evidence>
<keyword evidence="2 4" id="KW-0732">Signal</keyword>
<gene>
    <name evidence="6" type="ORF">TL08_15705</name>
</gene>
<dbReference type="Gene3D" id="3.40.50.1820">
    <property type="entry name" value="alpha/beta hydrolase"/>
    <property type="match status" value="1"/>
</dbReference>
<dbReference type="InterPro" id="IPR029058">
    <property type="entry name" value="AB_hydrolase_fold"/>
</dbReference>
<dbReference type="KEGG" id="ahm:TL08_15705"/>
<keyword evidence="3 6" id="KW-0378">Hydrolase</keyword>
<evidence type="ECO:0000313" key="6">
    <source>
        <dbReference type="EMBL" id="AOS63950.1"/>
    </source>
</evidence>
<dbReference type="SUPFAM" id="SSF53474">
    <property type="entry name" value="alpha/beta-Hydrolases"/>
    <property type="match status" value="1"/>
</dbReference>
<feature type="chain" id="PRO_5041942495" evidence="4">
    <location>
        <begin position="26"/>
        <end position="524"/>
    </location>
</feature>
<reference evidence="7" key="1">
    <citation type="submission" date="2016-03" db="EMBL/GenBank/DDBJ databases">
        <title>Complete genome sequence of the type strain Actinoalloteichus hymeniacidonis DSM 45092.</title>
        <authorList>
            <person name="Schaffert L."/>
            <person name="Albersmeier A."/>
            <person name="Winkler A."/>
            <person name="Kalinowski J."/>
            <person name="Zotchev S."/>
            <person name="Ruckert C."/>
        </authorList>
    </citation>
    <scope>NUCLEOTIDE SEQUENCE [LARGE SCALE GENOMIC DNA]</scope>
    <source>
        <strain evidence="7">HPA177(T) (DSM 45092(T))</strain>
    </source>
</reference>
<feature type="domain" description="AB hydrolase-1" evidence="5">
    <location>
        <begin position="114"/>
        <end position="493"/>
    </location>
</feature>
<comment type="similarity">
    <text evidence="1">Belongs to the peptidase S33 family.</text>
</comment>
<dbReference type="InterPro" id="IPR000073">
    <property type="entry name" value="AB_hydrolase_1"/>
</dbReference>
<proteinExistence type="inferred from homology"/>
<dbReference type="InterPro" id="IPR051601">
    <property type="entry name" value="Serine_prot/Carboxylest_S33"/>
</dbReference>
<dbReference type="PANTHER" id="PTHR43248:SF29">
    <property type="entry name" value="TRIPEPTIDYL AMINOPEPTIDASE"/>
    <property type="match status" value="1"/>
</dbReference>
<sequence>MTVRSPARRVLARTATALLALPLLACGATTPGGGAPPTGDAPPADLAGFYGQAIEWEECAQYATTSIEGAVFAATEGAECGRLDVPSNYADPTGATAEIAVLRVSARGEPTGSLVYNPGGPGGSGLFGAAAMAMTLAENPLTEKFDLVGFDPRGVGASTPAIDCYSDEEADRHAVPLTAFETSVQWTSDDTRALVERCAAGSGGAEFLAQVGTRDVARDIDVLRAVLGDEELNFLGQSYGTRLGAVYAEQFPQNVRAMVLDGGIDPKQGTVERRVDAYTGFQGAFERMAAFCATQQDCPLGTDPANATQAFQEIVRPLLNAPVPALHGEIGFDEAVSGVISGLYDQNAWPRIIAGLTEITQGRGDELLQLGYDFAMRDPEGAWPNFYEANYAVNCMDEERLSPEEGAELRAAIFAAAPFMDPGIELVGARDGCEHWPAEPNLGYPYADDVSGLTDTLVVSITGDPTTPHAGALSLADSLGSALLTVEGEGHGVVGTGANACVNDIVAAYLIDLELPGEGATCSP</sequence>
<feature type="signal peptide" evidence="4">
    <location>
        <begin position="1"/>
        <end position="25"/>
    </location>
</feature>
<dbReference type="PANTHER" id="PTHR43248">
    <property type="entry name" value="2-SUCCINYL-6-HYDROXY-2,4-CYCLOHEXADIENE-1-CARBOXYLATE SYNTHASE"/>
    <property type="match status" value="1"/>
</dbReference>
<dbReference type="EMBL" id="CP014859">
    <property type="protein sequence ID" value="AOS63950.1"/>
    <property type="molecule type" value="Genomic_DNA"/>
</dbReference>
<name>A0AAC9HT12_9PSEU</name>
<dbReference type="GO" id="GO:0016787">
    <property type="term" value="F:hydrolase activity"/>
    <property type="evidence" value="ECO:0007669"/>
    <property type="project" value="UniProtKB-KW"/>
</dbReference>
<evidence type="ECO:0000256" key="4">
    <source>
        <dbReference type="SAM" id="SignalP"/>
    </source>
</evidence>
<dbReference type="AlphaFoldDB" id="A0AAC9HT12"/>
<protein>
    <submittedName>
        <fullName evidence="6">Alpha/beta hydrolase family protein</fullName>
    </submittedName>
</protein>
<dbReference type="RefSeq" id="WP_069849945.1">
    <property type="nucleotide sequence ID" value="NZ_CP014859.1"/>
</dbReference>
<accession>A0AAC9HT12</accession>
<evidence type="ECO:0000256" key="2">
    <source>
        <dbReference type="ARBA" id="ARBA00022729"/>
    </source>
</evidence>
<evidence type="ECO:0000259" key="5">
    <source>
        <dbReference type="Pfam" id="PF00561"/>
    </source>
</evidence>
<evidence type="ECO:0000256" key="1">
    <source>
        <dbReference type="ARBA" id="ARBA00010088"/>
    </source>
</evidence>
<dbReference type="Pfam" id="PF00561">
    <property type="entry name" value="Abhydrolase_1"/>
    <property type="match status" value="1"/>
</dbReference>
<dbReference type="Proteomes" id="UP000095210">
    <property type="component" value="Chromosome"/>
</dbReference>
<keyword evidence="7" id="KW-1185">Reference proteome</keyword>
<evidence type="ECO:0000256" key="3">
    <source>
        <dbReference type="ARBA" id="ARBA00022801"/>
    </source>
</evidence>